<evidence type="ECO:0000259" key="2">
    <source>
        <dbReference type="Pfam" id="PF14355"/>
    </source>
</evidence>
<dbReference type="EMBL" id="JAFFZE010000036">
    <property type="protein sequence ID" value="MCT2588251.1"/>
    <property type="molecule type" value="Genomic_DNA"/>
</dbReference>
<dbReference type="InterPro" id="IPR026001">
    <property type="entry name" value="Abi-like_C"/>
</dbReference>
<name>A0ABT2JKK2_9PSEU</name>
<comment type="caution">
    <text evidence="4">The sequence shown here is derived from an EMBL/GenBank/DDBJ whole genome shotgun (WGS) entry which is preliminary data.</text>
</comment>
<feature type="domain" description="AbiJ N-terminal" evidence="3">
    <location>
        <begin position="78"/>
        <end position="142"/>
    </location>
</feature>
<feature type="coiled-coil region" evidence="1">
    <location>
        <begin position="5"/>
        <end position="32"/>
    </location>
</feature>
<evidence type="ECO:0000259" key="3">
    <source>
        <dbReference type="Pfam" id="PF18865"/>
    </source>
</evidence>
<dbReference type="InterPro" id="IPR040508">
    <property type="entry name" value="AbiJ_NTD5"/>
</dbReference>
<keyword evidence="1" id="KW-0175">Coiled coil</keyword>
<dbReference type="RefSeq" id="WP_260196214.1">
    <property type="nucleotide sequence ID" value="NZ_JAFFZE010000036.1"/>
</dbReference>
<dbReference type="Pfam" id="PF18865">
    <property type="entry name" value="AbiJ_NTD5"/>
    <property type="match status" value="1"/>
</dbReference>
<reference evidence="4 5" key="1">
    <citation type="submission" date="2021-02" db="EMBL/GenBank/DDBJ databases">
        <title>Actinophytocola xerophila sp. nov., isolated from soil of cotton cropping field.</title>
        <authorList>
            <person name="Huang R."/>
            <person name="Chen X."/>
            <person name="Ge X."/>
            <person name="Liu W."/>
        </authorList>
    </citation>
    <scope>NUCLEOTIDE SEQUENCE [LARGE SCALE GENOMIC DNA]</scope>
    <source>
        <strain evidence="4 5">S1-96</strain>
    </source>
</reference>
<proteinExistence type="predicted"/>
<sequence length="354" mass="38783">MTRRNAKLRRANRELTETLRVAMAQIQRLTTQNHHLRSALEAASQVSQLDPRSQGHEESESIARSMRTMEPMRDDVSPNKVILAVSKAIEAKFDRGDWVELGILTDTRDVVEGHGRLLRSLNWNDPDYHGNIFDVVPDILGQRKKRGGETVFESLSVVEEFLGLPEWLRTHDPALHADLYGGQETHENATDDLQAAAQQLGLRDVDEHAARIRLGMRDDPPLAIGAAKELLETVFKAILGLEGTGKETKLDLPDLAKKVNITLGLDDQGIRGDEPGARQRRGVLKGLNSIVNGIGEIRNEGFGTGHGVYGRPELDVATARLVVTAASAAATFYVEAYAAADEHDLTASTGELGL</sequence>
<accession>A0ABT2JKK2</accession>
<protein>
    <submittedName>
        <fullName evidence="4">Abortive infection family protein</fullName>
    </submittedName>
</protein>
<dbReference type="Pfam" id="PF14355">
    <property type="entry name" value="Abi_C"/>
    <property type="match status" value="1"/>
</dbReference>
<feature type="domain" description="Abortive infection protein-like C-terminal" evidence="2">
    <location>
        <begin position="254"/>
        <end position="333"/>
    </location>
</feature>
<evidence type="ECO:0000256" key="1">
    <source>
        <dbReference type="SAM" id="Coils"/>
    </source>
</evidence>
<keyword evidence="5" id="KW-1185">Reference proteome</keyword>
<evidence type="ECO:0000313" key="5">
    <source>
        <dbReference type="Proteomes" id="UP001156441"/>
    </source>
</evidence>
<organism evidence="4 5">
    <name type="scientific">Actinophytocola gossypii</name>
    <dbReference type="NCBI Taxonomy" id="2812003"/>
    <lineage>
        <taxon>Bacteria</taxon>
        <taxon>Bacillati</taxon>
        <taxon>Actinomycetota</taxon>
        <taxon>Actinomycetes</taxon>
        <taxon>Pseudonocardiales</taxon>
        <taxon>Pseudonocardiaceae</taxon>
    </lineage>
</organism>
<evidence type="ECO:0000313" key="4">
    <source>
        <dbReference type="EMBL" id="MCT2588251.1"/>
    </source>
</evidence>
<dbReference type="Proteomes" id="UP001156441">
    <property type="component" value="Unassembled WGS sequence"/>
</dbReference>
<gene>
    <name evidence="4" type="ORF">JT362_34590</name>
</gene>